<sequence>MVLLECSMKVLVSKGTRPSAAAPPVVGPHAVVPPPASVALVAPSSAPAAPAPTVGPPTAVPPPTLAGVLAPAPDAPYVVGPPAAMPPPALTSLVGMTYWILVSSWGCLGEKMLLTMGIHQLNFRSDVGVQGKTAASMVPTLLDKQGAQLLAVVLLVVSRTWISDRIASLNGYGPSMMLLGFDFMQRWGMYRTLRCRGLLLRPLVTSRLVLMGRRSATPTTRSYG</sequence>
<comment type="caution">
    <text evidence="1">The sequence shown here is derived from an EMBL/GenBank/DDBJ whole genome shotgun (WGS) entry which is preliminary data.</text>
</comment>
<proteinExistence type="predicted"/>
<feature type="non-terminal residue" evidence="1">
    <location>
        <position position="1"/>
    </location>
</feature>
<accession>A0A843VD16</accession>
<evidence type="ECO:0000313" key="1">
    <source>
        <dbReference type="EMBL" id="MQL92417.1"/>
    </source>
</evidence>
<dbReference type="AlphaFoldDB" id="A0A843VD16"/>
<protein>
    <submittedName>
        <fullName evidence="1">Uncharacterized protein</fullName>
    </submittedName>
</protein>
<name>A0A843VD16_COLES</name>
<dbReference type="Proteomes" id="UP000652761">
    <property type="component" value="Unassembled WGS sequence"/>
</dbReference>
<dbReference type="EMBL" id="NMUH01001444">
    <property type="protein sequence ID" value="MQL92417.1"/>
    <property type="molecule type" value="Genomic_DNA"/>
</dbReference>
<evidence type="ECO:0000313" key="2">
    <source>
        <dbReference type="Proteomes" id="UP000652761"/>
    </source>
</evidence>
<gene>
    <name evidence="1" type="ORF">Taro_025039</name>
</gene>
<keyword evidence="2" id="KW-1185">Reference proteome</keyword>
<reference evidence="1" key="1">
    <citation type="submission" date="2017-07" db="EMBL/GenBank/DDBJ databases">
        <title>Taro Niue Genome Assembly and Annotation.</title>
        <authorList>
            <person name="Atibalentja N."/>
            <person name="Keating K."/>
            <person name="Fields C.J."/>
        </authorList>
    </citation>
    <scope>NUCLEOTIDE SEQUENCE</scope>
    <source>
        <strain evidence="1">Niue_2</strain>
        <tissue evidence="1">Leaf</tissue>
    </source>
</reference>
<organism evidence="1 2">
    <name type="scientific">Colocasia esculenta</name>
    <name type="common">Wild taro</name>
    <name type="synonym">Arum esculentum</name>
    <dbReference type="NCBI Taxonomy" id="4460"/>
    <lineage>
        <taxon>Eukaryota</taxon>
        <taxon>Viridiplantae</taxon>
        <taxon>Streptophyta</taxon>
        <taxon>Embryophyta</taxon>
        <taxon>Tracheophyta</taxon>
        <taxon>Spermatophyta</taxon>
        <taxon>Magnoliopsida</taxon>
        <taxon>Liliopsida</taxon>
        <taxon>Araceae</taxon>
        <taxon>Aroideae</taxon>
        <taxon>Colocasieae</taxon>
        <taxon>Colocasia</taxon>
    </lineage>
</organism>